<feature type="compositionally biased region" description="Basic and acidic residues" evidence="1">
    <location>
        <begin position="10"/>
        <end position="32"/>
    </location>
</feature>
<organism evidence="2 3">
    <name type="scientific">Streptomyces cyanogenus</name>
    <dbReference type="NCBI Taxonomy" id="80860"/>
    <lineage>
        <taxon>Bacteria</taxon>
        <taxon>Bacillati</taxon>
        <taxon>Actinomycetota</taxon>
        <taxon>Actinomycetes</taxon>
        <taxon>Kitasatosporales</taxon>
        <taxon>Streptomycetaceae</taxon>
        <taxon>Streptomyces</taxon>
    </lineage>
</organism>
<keyword evidence="3" id="KW-1185">Reference proteome</keyword>
<name>A0ABX7TQT9_STRCY</name>
<dbReference type="EMBL" id="CP071839">
    <property type="protein sequence ID" value="QTD99079.1"/>
    <property type="molecule type" value="Genomic_DNA"/>
</dbReference>
<protein>
    <submittedName>
        <fullName evidence="2">Uncharacterized protein</fullName>
    </submittedName>
</protein>
<dbReference type="Proteomes" id="UP000663908">
    <property type="component" value="Chromosome"/>
</dbReference>
<proteinExistence type="predicted"/>
<gene>
    <name evidence="2" type="ORF">S1361_17140</name>
</gene>
<evidence type="ECO:0000313" key="3">
    <source>
        <dbReference type="Proteomes" id="UP000663908"/>
    </source>
</evidence>
<evidence type="ECO:0000256" key="1">
    <source>
        <dbReference type="SAM" id="MobiDB-lite"/>
    </source>
</evidence>
<reference evidence="2 3" key="1">
    <citation type="submission" date="2021-03" db="EMBL/GenBank/DDBJ databases">
        <title>Complete genome sequence of Streptomyces cyanogenus S136, producer of anticancer angucycline landomycin A.</title>
        <authorList>
            <person name="Hrab P."/>
            <person name="Ruckert C."/>
            <person name="Busche T."/>
            <person name="Ostash I."/>
            <person name="Kalinowski J."/>
            <person name="Fedorenko V."/>
            <person name="Yushchuk O."/>
            <person name="Ostash B."/>
        </authorList>
    </citation>
    <scope>NUCLEOTIDE SEQUENCE [LARGE SCALE GENOMIC DNA]</scope>
    <source>
        <strain evidence="2 3">S136</strain>
    </source>
</reference>
<sequence length="102" mass="10868">MGITACGEEFGLRSHDEAPRRIPPEPVDHRPIVDNSPTRTRSSARLAGPCPAGPCPAGPRPARARPARARPARAHLLPPVRLKLPARPAPAWLALTCSRPPG</sequence>
<evidence type="ECO:0000313" key="2">
    <source>
        <dbReference type="EMBL" id="QTD99079.1"/>
    </source>
</evidence>
<feature type="region of interest" description="Disordered" evidence="1">
    <location>
        <begin position="1"/>
        <end position="74"/>
    </location>
</feature>
<accession>A0ABX7TQT9</accession>
<feature type="compositionally biased region" description="Basic residues" evidence="1">
    <location>
        <begin position="62"/>
        <end position="73"/>
    </location>
</feature>